<reference evidence="1 2" key="1">
    <citation type="journal article" date="2009" name="Int. J. Syst. Evol. Microbiol.">
        <title>Paenibacillus contaminans sp. nov., isolated from a contaminated laboratory plate.</title>
        <authorList>
            <person name="Chou J.H."/>
            <person name="Lee J.H."/>
            <person name="Lin M.C."/>
            <person name="Chang P.S."/>
            <person name="Arun A.B."/>
            <person name="Young C.C."/>
            <person name="Chen W.M."/>
        </authorList>
    </citation>
    <scope>NUCLEOTIDE SEQUENCE [LARGE SCALE GENOMIC DNA]</scope>
    <source>
        <strain evidence="1 2">CKOBP-6</strain>
    </source>
</reference>
<gene>
    <name evidence="1" type="ORF">DQG23_04510</name>
</gene>
<dbReference type="Proteomes" id="UP000250369">
    <property type="component" value="Unassembled WGS sequence"/>
</dbReference>
<evidence type="ECO:0000313" key="1">
    <source>
        <dbReference type="EMBL" id="RAV22219.1"/>
    </source>
</evidence>
<evidence type="ECO:0000313" key="2">
    <source>
        <dbReference type="Proteomes" id="UP000250369"/>
    </source>
</evidence>
<dbReference type="Gene3D" id="1.10.8.200">
    <property type="entry name" value="Replisome organizer (g39p helicase loader/inhibitor protein)"/>
    <property type="match status" value="1"/>
</dbReference>
<accession>A0A329MQK5</accession>
<proteinExistence type="predicted"/>
<sequence length="118" mass="14003">MCCNSPVLAAKSQVPSIGIKSNDNWRRLLVDNNQVLDILRFIKGAYHRFEINEDMPRVWMSILQKEDYDVVMQRLERHIRTSRYEPTIHDLITHSGEELERLRQQREEEINANPLQAM</sequence>
<comment type="caution">
    <text evidence="1">The sequence shown here is derived from an EMBL/GenBank/DDBJ whole genome shotgun (WGS) entry which is preliminary data.</text>
</comment>
<protein>
    <submittedName>
        <fullName evidence="1">Uncharacterized protein</fullName>
    </submittedName>
</protein>
<organism evidence="1 2">
    <name type="scientific">Paenibacillus contaminans</name>
    <dbReference type="NCBI Taxonomy" id="450362"/>
    <lineage>
        <taxon>Bacteria</taxon>
        <taxon>Bacillati</taxon>
        <taxon>Bacillota</taxon>
        <taxon>Bacilli</taxon>
        <taxon>Bacillales</taxon>
        <taxon>Paenibacillaceae</taxon>
        <taxon>Paenibacillus</taxon>
    </lineage>
</organism>
<dbReference type="AlphaFoldDB" id="A0A329MQK5"/>
<keyword evidence="2" id="KW-1185">Reference proteome</keyword>
<dbReference type="EMBL" id="QMFB01000002">
    <property type="protein sequence ID" value="RAV22219.1"/>
    <property type="molecule type" value="Genomic_DNA"/>
</dbReference>
<name>A0A329MQK5_9BACL</name>